<dbReference type="PANTHER" id="PTHR30341">
    <property type="entry name" value="SODIUM ION/PROTON ANTIPORTER NHAA-RELATED"/>
    <property type="match status" value="1"/>
</dbReference>
<dbReference type="InterPro" id="IPR004670">
    <property type="entry name" value="NhaA"/>
</dbReference>
<comment type="similarity">
    <text evidence="7">Belongs to the NhaA Na(+)/H(+) (TC 2.A.33) antiporter family.</text>
</comment>
<evidence type="ECO:0000256" key="2">
    <source>
        <dbReference type="ARBA" id="ARBA00022475"/>
    </source>
</evidence>
<feature type="transmembrane region" description="Helical" evidence="7">
    <location>
        <begin position="118"/>
        <end position="137"/>
    </location>
</feature>
<keyword evidence="7" id="KW-0813">Transport</keyword>
<dbReference type="InterPro" id="IPR023171">
    <property type="entry name" value="Na/H_antiporter_dom_sf"/>
</dbReference>
<evidence type="ECO:0000256" key="7">
    <source>
        <dbReference type="HAMAP-Rule" id="MF_01844"/>
    </source>
</evidence>
<dbReference type="HAMAP" id="MF_01844">
    <property type="entry name" value="NhaA"/>
    <property type="match status" value="1"/>
</dbReference>
<keyword evidence="5 7" id="KW-0472">Membrane</keyword>
<feature type="transmembrane region" description="Helical" evidence="7">
    <location>
        <begin position="232"/>
        <end position="260"/>
    </location>
</feature>
<comment type="subcellular location">
    <subcellularLocation>
        <location evidence="1">Cell inner membrane</location>
        <topology evidence="1">Multi-pass membrane protein</topology>
    </subcellularLocation>
    <subcellularLocation>
        <location evidence="7">Cell membrane</location>
        <topology evidence="7">Multi-pass membrane protein</topology>
    </subcellularLocation>
</comment>
<feature type="transmembrane region" description="Helical" evidence="7">
    <location>
        <begin position="355"/>
        <end position="380"/>
    </location>
</feature>
<feature type="transmembrane region" description="Helical" evidence="7">
    <location>
        <begin position="83"/>
        <end position="103"/>
    </location>
</feature>
<feature type="transmembrane region" description="Helical" evidence="7">
    <location>
        <begin position="429"/>
        <end position="448"/>
    </location>
</feature>
<sequence length="458" mass="48444">MKPNSLVRDEELRDQTTAERAGDLVVRPFQLFAQRQASGGLVLLGCAILALAWANSPWASTYEQLLHVPLSIAVGNQVLRLDLLHWINDGLMAIFFFGVGLEIKREFLVGELAERRKAMLPIVAAVGGMVLPALIYAGFNFDGAGAKGWGIPMATDIAFALGALALLGSRIPEALKVFLVALAIVDDLGALLVIAIFYTASIDWRGIAVIVAVLLGLWVANRFGARRAAIYLLLGLGLWAGFFMSGLHATLAGVLTALFVPARVKILPSALPEVIHRGADDIEAQDLDNDSDALHPDRVAIIGALDGSLDAATAPLQRFEHGGQPWVTYAILPIFGLFNAGVAIDAAVLRTLPTAVPLGIMVGLVLGKSLGISLASWLAVKSGLAELPEGSTWRQLIGTAFLAGIGFTMALFISSLAFQDSHFVREAQLAILIGSLLAAAIGISILLTTKATKTPNAQ</sequence>
<keyword evidence="7" id="KW-0406">Ion transport</keyword>
<feature type="transmembrane region" description="Helical" evidence="7">
    <location>
        <begin position="149"/>
        <end position="167"/>
    </location>
</feature>
<dbReference type="PANTHER" id="PTHR30341:SF0">
    <property type="entry name" value="NA(+)_H(+) ANTIPORTER NHAA"/>
    <property type="match status" value="1"/>
</dbReference>
<feature type="transmembrane region" description="Helical" evidence="7">
    <location>
        <begin position="174"/>
        <end position="198"/>
    </location>
</feature>
<comment type="function">
    <text evidence="7">Na(+)/H(+) antiporter that extrudes sodium in exchange for external protons.</text>
</comment>
<comment type="catalytic activity">
    <reaction evidence="7">
        <text>Na(+)(in) + 2 H(+)(out) = Na(+)(out) + 2 H(+)(in)</text>
        <dbReference type="Rhea" id="RHEA:29251"/>
        <dbReference type="ChEBI" id="CHEBI:15378"/>
        <dbReference type="ChEBI" id="CHEBI:29101"/>
    </reaction>
</comment>
<keyword evidence="2 7" id="KW-1003">Cell membrane</keyword>
<gene>
    <name evidence="7" type="primary">nhaA</name>
    <name evidence="8" type="ORF">SAMN05216206_2646</name>
</gene>
<evidence type="ECO:0000313" key="8">
    <source>
        <dbReference type="EMBL" id="SFI64905.1"/>
    </source>
</evidence>
<reference evidence="9" key="1">
    <citation type="submission" date="2016-10" db="EMBL/GenBank/DDBJ databases">
        <authorList>
            <person name="Varghese N."/>
            <person name="Submissions S."/>
        </authorList>
    </citation>
    <scope>NUCLEOTIDE SEQUENCE [LARGE SCALE GENOMIC DNA]</scope>
    <source>
        <strain evidence="9">LMG 24016</strain>
    </source>
</reference>
<dbReference type="Gene3D" id="1.20.1530.10">
    <property type="entry name" value="Na+/H+ antiporter like domain"/>
    <property type="match status" value="1"/>
</dbReference>
<dbReference type="Proteomes" id="UP000243606">
    <property type="component" value="Unassembled WGS sequence"/>
</dbReference>
<name>A0A1I3JY75_9PSED</name>
<keyword evidence="9" id="KW-1185">Reference proteome</keyword>
<dbReference type="GO" id="GO:0015385">
    <property type="term" value="F:sodium:proton antiporter activity"/>
    <property type="evidence" value="ECO:0007669"/>
    <property type="project" value="UniProtKB-UniRule"/>
</dbReference>
<organism evidence="8 9">
    <name type="scientific">Pseudomonas guineae</name>
    <dbReference type="NCBI Taxonomy" id="425504"/>
    <lineage>
        <taxon>Bacteria</taxon>
        <taxon>Pseudomonadati</taxon>
        <taxon>Pseudomonadota</taxon>
        <taxon>Gammaproteobacteria</taxon>
        <taxon>Pseudomonadales</taxon>
        <taxon>Pseudomonadaceae</taxon>
        <taxon>Pseudomonas</taxon>
    </lineage>
</organism>
<dbReference type="GO" id="GO:0006885">
    <property type="term" value="P:regulation of pH"/>
    <property type="evidence" value="ECO:0007669"/>
    <property type="project" value="UniProtKB-UniRule"/>
</dbReference>
<dbReference type="AlphaFoldDB" id="A0A1I3JY75"/>
<dbReference type="NCBIfam" id="TIGR00773">
    <property type="entry name" value="NhaA"/>
    <property type="match status" value="1"/>
</dbReference>
<protein>
    <recommendedName>
        <fullName evidence="7">Na(+)/H(+) antiporter NhaA</fullName>
    </recommendedName>
    <alternativeName>
        <fullName evidence="7">Sodium/proton antiporter NhaA</fullName>
    </alternativeName>
</protein>
<keyword evidence="4 7" id="KW-1133">Transmembrane helix</keyword>
<keyword evidence="7" id="KW-0915">Sodium</keyword>
<evidence type="ECO:0000313" key="9">
    <source>
        <dbReference type="Proteomes" id="UP000243606"/>
    </source>
</evidence>
<dbReference type="Pfam" id="PF06965">
    <property type="entry name" value="Na_H_antiport_1"/>
    <property type="match status" value="1"/>
</dbReference>
<accession>A0A1I3JY75</accession>
<feature type="transmembrane region" description="Helical" evidence="7">
    <location>
        <begin position="326"/>
        <end position="348"/>
    </location>
</feature>
<feature type="transmembrane region" description="Helical" evidence="7">
    <location>
        <begin position="204"/>
        <end position="220"/>
    </location>
</feature>
<keyword evidence="7" id="KW-0050">Antiport</keyword>
<feature type="transmembrane region" description="Helical" evidence="7">
    <location>
        <begin position="392"/>
        <end position="417"/>
    </location>
</feature>
<evidence type="ECO:0000256" key="4">
    <source>
        <dbReference type="ARBA" id="ARBA00022989"/>
    </source>
</evidence>
<dbReference type="EMBL" id="FOQL01000003">
    <property type="protein sequence ID" value="SFI64905.1"/>
    <property type="molecule type" value="Genomic_DNA"/>
</dbReference>
<evidence type="ECO:0000256" key="1">
    <source>
        <dbReference type="ARBA" id="ARBA00004429"/>
    </source>
</evidence>
<proteinExistence type="inferred from homology"/>
<dbReference type="STRING" id="425504.SAMN05216206_2646"/>
<evidence type="ECO:0000256" key="6">
    <source>
        <dbReference type="ARBA" id="ARBA00023201"/>
    </source>
</evidence>
<dbReference type="GO" id="GO:0005886">
    <property type="term" value="C:plasma membrane"/>
    <property type="evidence" value="ECO:0007669"/>
    <property type="project" value="UniProtKB-SubCell"/>
</dbReference>
<feature type="transmembrane region" description="Helical" evidence="7">
    <location>
        <begin position="37"/>
        <end position="54"/>
    </location>
</feature>
<keyword evidence="6 7" id="KW-0739">Sodium transport</keyword>
<evidence type="ECO:0000256" key="5">
    <source>
        <dbReference type="ARBA" id="ARBA00023136"/>
    </source>
</evidence>
<keyword evidence="3 7" id="KW-0812">Transmembrane</keyword>
<evidence type="ECO:0000256" key="3">
    <source>
        <dbReference type="ARBA" id="ARBA00022692"/>
    </source>
</evidence>